<sequence>MSKQMEIIQALNVKPEINAKKEIQSRIDFLKAYCMKAGAKGFVFGIVKVYTNATGEPISFL</sequence>
<accession>A0ABU4JW82</accession>
<dbReference type="EMBL" id="JARUJP010000019">
    <property type="protein sequence ID" value="MDW8802366.1"/>
    <property type="molecule type" value="Genomic_DNA"/>
</dbReference>
<gene>
    <name evidence="1" type="ORF">P8V03_14545</name>
</gene>
<organism evidence="1 2">
    <name type="scientific">Clostridium tanneri</name>
    <dbReference type="NCBI Taxonomy" id="3037988"/>
    <lineage>
        <taxon>Bacteria</taxon>
        <taxon>Bacillati</taxon>
        <taxon>Bacillota</taxon>
        <taxon>Clostridia</taxon>
        <taxon>Eubacteriales</taxon>
        <taxon>Clostridiaceae</taxon>
        <taxon>Clostridium</taxon>
    </lineage>
</organism>
<dbReference type="RefSeq" id="WP_318798718.1">
    <property type="nucleotide sequence ID" value="NZ_JARUJP010000019.1"/>
</dbReference>
<dbReference type="InterPro" id="IPR014729">
    <property type="entry name" value="Rossmann-like_a/b/a_fold"/>
</dbReference>
<dbReference type="Proteomes" id="UP001281656">
    <property type="component" value="Unassembled WGS sequence"/>
</dbReference>
<evidence type="ECO:0000313" key="1">
    <source>
        <dbReference type="EMBL" id="MDW8802366.1"/>
    </source>
</evidence>
<name>A0ABU4JW82_9CLOT</name>
<keyword evidence="2" id="KW-1185">Reference proteome</keyword>
<reference evidence="1 2" key="1">
    <citation type="submission" date="2023-04" db="EMBL/GenBank/DDBJ databases">
        <title>Clostridium tannerae sp. nov., isolated from the fecal material of an alpaca.</title>
        <authorList>
            <person name="Miller S."/>
            <person name="Hendry M."/>
            <person name="King J."/>
            <person name="Sankaranarayanan K."/>
            <person name="Lawson P.A."/>
        </authorList>
    </citation>
    <scope>NUCLEOTIDE SEQUENCE [LARGE SCALE GENOMIC DNA]</scope>
    <source>
        <strain evidence="1 2">A1-XYC3</strain>
    </source>
</reference>
<evidence type="ECO:0000313" key="2">
    <source>
        <dbReference type="Proteomes" id="UP001281656"/>
    </source>
</evidence>
<comment type="caution">
    <text evidence="1">The sequence shown here is derived from an EMBL/GenBank/DDBJ whole genome shotgun (WGS) entry which is preliminary data.</text>
</comment>
<proteinExistence type="predicted"/>
<protein>
    <submittedName>
        <fullName evidence="1">Uncharacterized protein</fullName>
    </submittedName>
</protein>
<dbReference type="Gene3D" id="3.40.50.620">
    <property type="entry name" value="HUPs"/>
    <property type="match status" value="1"/>
</dbReference>